<dbReference type="EMBL" id="CM004467">
    <property type="protein sequence ID" value="OCT97046.1"/>
    <property type="molecule type" value="Genomic_DNA"/>
</dbReference>
<name>A0A974DTP7_XENLA</name>
<organism evidence="1 2">
    <name type="scientific">Xenopus laevis</name>
    <name type="common">African clawed frog</name>
    <dbReference type="NCBI Taxonomy" id="8355"/>
    <lineage>
        <taxon>Eukaryota</taxon>
        <taxon>Metazoa</taxon>
        <taxon>Chordata</taxon>
        <taxon>Craniata</taxon>
        <taxon>Vertebrata</taxon>
        <taxon>Euteleostomi</taxon>
        <taxon>Amphibia</taxon>
        <taxon>Batrachia</taxon>
        <taxon>Anura</taxon>
        <taxon>Pipoidea</taxon>
        <taxon>Pipidae</taxon>
        <taxon>Xenopodinae</taxon>
        <taxon>Xenopus</taxon>
        <taxon>Xenopus</taxon>
    </lineage>
</organism>
<accession>A0A974DTP7</accession>
<gene>
    <name evidence="1" type="ORF">XELAEV_18009268mg</name>
</gene>
<dbReference type="AlphaFoldDB" id="A0A974DTP7"/>
<dbReference type="Proteomes" id="UP000694892">
    <property type="component" value="Chromosome 1S"/>
</dbReference>
<reference evidence="2" key="1">
    <citation type="journal article" date="2016" name="Nature">
        <title>Genome evolution in the allotetraploid frog Xenopus laevis.</title>
        <authorList>
            <person name="Session A.M."/>
            <person name="Uno Y."/>
            <person name="Kwon T."/>
            <person name="Chapman J.A."/>
            <person name="Toyoda A."/>
            <person name="Takahashi S."/>
            <person name="Fukui A."/>
            <person name="Hikosaka A."/>
            <person name="Suzuki A."/>
            <person name="Kondo M."/>
            <person name="van Heeringen S.J."/>
            <person name="Quigley I."/>
            <person name="Heinz S."/>
            <person name="Ogino H."/>
            <person name="Ochi H."/>
            <person name="Hellsten U."/>
            <person name="Lyons J.B."/>
            <person name="Simakov O."/>
            <person name="Putnam N."/>
            <person name="Stites J."/>
            <person name="Kuroki Y."/>
            <person name="Tanaka T."/>
            <person name="Michiue T."/>
            <person name="Watanabe M."/>
            <person name="Bogdanovic O."/>
            <person name="Lister R."/>
            <person name="Georgiou G."/>
            <person name="Paranjpe S.S."/>
            <person name="van Kruijsbergen I."/>
            <person name="Shu S."/>
            <person name="Carlson J."/>
            <person name="Kinoshita T."/>
            <person name="Ohta Y."/>
            <person name="Mawaribuchi S."/>
            <person name="Jenkins J."/>
            <person name="Grimwood J."/>
            <person name="Schmutz J."/>
            <person name="Mitros T."/>
            <person name="Mozaffari S.V."/>
            <person name="Suzuki Y."/>
            <person name="Haramoto Y."/>
            <person name="Yamamoto T.S."/>
            <person name="Takagi C."/>
            <person name="Heald R."/>
            <person name="Miller K."/>
            <person name="Haudenschild C."/>
            <person name="Kitzman J."/>
            <person name="Nakayama T."/>
            <person name="Izutsu Y."/>
            <person name="Robert J."/>
            <person name="Fortriede J."/>
            <person name="Burns K."/>
            <person name="Lotay V."/>
            <person name="Karimi K."/>
            <person name="Yasuoka Y."/>
            <person name="Dichmann D.S."/>
            <person name="Flajnik M.F."/>
            <person name="Houston D.W."/>
            <person name="Shendure J."/>
            <person name="DuPasquier L."/>
            <person name="Vize P.D."/>
            <person name="Zorn A.M."/>
            <person name="Ito M."/>
            <person name="Marcotte E.M."/>
            <person name="Wallingford J.B."/>
            <person name="Ito Y."/>
            <person name="Asashima M."/>
            <person name="Ueno N."/>
            <person name="Matsuda Y."/>
            <person name="Veenstra G.J."/>
            <person name="Fujiyama A."/>
            <person name="Harland R.M."/>
            <person name="Taira M."/>
            <person name="Rokhsar D.S."/>
        </authorList>
    </citation>
    <scope>NUCLEOTIDE SEQUENCE [LARGE SCALE GENOMIC DNA]</scope>
    <source>
        <strain evidence="2">J</strain>
    </source>
</reference>
<evidence type="ECO:0000313" key="1">
    <source>
        <dbReference type="EMBL" id="OCT97046.1"/>
    </source>
</evidence>
<proteinExistence type="predicted"/>
<protein>
    <submittedName>
        <fullName evidence="1">Uncharacterized protein</fullName>
    </submittedName>
</protein>
<evidence type="ECO:0000313" key="2">
    <source>
        <dbReference type="Proteomes" id="UP000694892"/>
    </source>
</evidence>
<sequence>MIKGKVNSPTGNFFSEEEDLYLEATSTLDCESWAAALCQANSEILCGGITLVRALIMEMKEERALDVAQNLIFPAEGENPVGQDTARIPKTLADPKLEFALGKNFIY</sequence>